<evidence type="ECO:0000313" key="2">
    <source>
        <dbReference type="Proteomes" id="UP001260956"/>
    </source>
</evidence>
<keyword evidence="1" id="KW-0436">Ligase</keyword>
<dbReference type="AlphaFoldDB" id="A0AAW8RJK0"/>
<dbReference type="GO" id="GO:0016874">
    <property type="term" value="F:ligase activity"/>
    <property type="evidence" value="ECO:0007669"/>
    <property type="project" value="UniProtKB-KW"/>
</dbReference>
<dbReference type="Proteomes" id="UP001260956">
    <property type="component" value="Unassembled WGS sequence"/>
</dbReference>
<evidence type="ECO:0000313" key="1">
    <source>
        <dbReference type="EMBL" id="MDT2371019.1"/>
    </source>
</evidence>
<sequence length="46" mass="5647">MNPAIRLDQHIYQKNDFSPFALTDILTEYSKEHQQIFLHFWQYDCT</sequence>
<gene>
    <name evidence="1" type="ORF">P6Z85_12875</name>
</gene>
<proteinExistence type="predicted"/>
<feature type="non-terminal residue" evidence="1">
    <location>
        <position position="46"/>
    </location>
</feature>
<organism evidence="1 2">
    <name type="scientific">Enterococcus faecium</name>
    <name type="common">Streptococcus faecium</name>
    <dbReference type="NCBI Taxonomy" id="1352"/>
    <lineage>
        <taxon>Bacteria</taxon>
        <taxon>Bacillati</taxon>
        <taxon>Bacillota</taxon>
        <taxon>Bacilli</taxon>
        <taxon>Lactobacillales</taxon>
        <taxon>Enterococcaceae</taxon>
        <taxon>Enterococcus</taxon>
    </lineage>
</organism>
<reference evidence="1" key="1">
    <citation type="submission" date="2023-03" db="EMBL/GenBank/DDBJ databases">
        <authorList>
            <person name="Shen W."/>
            <person name="Cai J."/>
        </authorList>
    </citation>
    <scope>NUCLEOTIDE SEQUENCE</scope>
    <source>
        <strain evidence="1">B1010-2</strain>
    </source>
</reference>
<accession>A0AAW8RJK0</accession>
<protein>
    <submittedName>
        <fullName evidence="1">Lipoate--protein ligase family protein</fullName>
    </submittedName>
</protein>
<comment type="caution">
    <text evidence="1">The sequence shown here is derived from an EMBL/GenBank/DDBJ whole genome shotgun (WGS) entry which is preliminary data.</text>
</comment>
<dbReference type="EMBL" id="JARPTX010000065">
    <property type="protein sequence ID" value="MDT2371019.1"/>
    <property type="molecule type" value="Genomic_DNA"/>
</dbReference>
<name>A0AAW8RJK0_ENTFC</name>